<name>A0A0R0AJT3_9GAMM</name>
<organism evidence="2 3">
    <name type="scientific">Stenotrophomonas pictorum JCM 9942</name>
    <dbReference type="NCBI Taxonomy" id="1236960"/>
    <lineage>
        <taxon>Bacteria</taxon>
        <taxon>Pseudomonadati</taxon>
        <taxon>Pseudomonadota</taxon>
        <taxon>Gammaproteobacteria</taxon>
        <taxon>Lysobacterales</taxon>
        <taxon>Lysobacteraceae</taxon>
        <taxon>Stenotrophomonas</taxon>
    </lineage>
</organism>
<evidence type="ECO:0000313" key="3">
    <source>
        <dbReference type="Proteomes" id="UP000050836"/>
    </source>
</evidence>
<dbReference type="SUPFAM" id="SSF53474">
    <property type="entry name" value="alpha/beta-Hydrolases"/>
    <property type="match status" value="1"/>
</dbReference>
<dbReference type="InterPro" id="IPR011225">
    <property type="entry name" value="IV_sec_VirJ"/>
</dbReference>
<protein>
    <submittedName>
        <fullName evidence="2">Acid virulence protein B</fullName>
    </submittedName>
</protein>
<dbReference type="PIRSF" id="PIRSF029063">
    <property type="entry name" value="IV_sec_VirJ"/>
    <property type="match status" value="1"/>
</dbReference>
<accession>A0A0R0AJT3</accession>
<feature type="domain" description="Bacterial virulence" evidence="1">
    <location>
        <begin position="246"/>
        <end position="433"/>
    </location>
</feature>
<dbReference type="EMBL" id="LLXS01000022">
    <property type="protein sequence ID" value="KRG41918.1"/>
    <property type="molecule type" value="Genomic_DNA"/>
</dbReference>
<reference evidence="2 3" key="1">
    <citation type="submission" date="2015-10" db="EMBL/GenBank/DDBJ databases">
        <title>Genome sequencing and analysis of members of genus Stenotrophomonas.</title>
        <authorList>
            <person name="Patil P.P."/>
            <person name="Midha S."/>
            <person name="Patil P.B."/>
        </authorList>
    </citation>
    <scope>NUCLEOTIDE SEQUENCE [LARGE SCALE GENOMIC DNA]</scope>
    <source>
        <strain evidence="2 3">JCM 9942</strain>
    </source>
</reference>
<gene>
    <name evidence="2" type="ORF">ARC78_10505</name>
</gene>
<proteinExistence type="predicted"/>
<evidence type="ECO:0000313" key="2">
    <source>
        <dbReference type="EMBL" id="KRG41918.1"/>
    </source>
</evidence>
<dbReference type="Proteomes" id="UP000050836">
    <property type="component" value="Unassembled WGS sequence"/>
</dbReference>
<dbReference type="InterPro" id="IPR029058">
    <property type="entry name" value="AB_hydrolase_fold"/>
</dbReference>
<sequence length="444" mass="47244">MLLCLLVVPAMAQQHVSHGRFEQVPVWLPAGPVQRVVLWFSGDGDRAQREARRQALRQDGAMVVEVDTGRLYRRVASEGGDCGFSAGDVENFSRYVQAFFHVPTYRLPILGGDGDGAALAYAIATQADSAIFAGLLTEDFCPRLHNATMICGDAIHRAELVPQALRFPWLNAAHRNGACPAAALTGFRTAIPLYRDFARTRSGSAIPGEVAAARVLGAQRGVSLPPVPSDLSGLPLVEVPAPGQDDTFAVFVSGDGGWAGLDKDVAGALAAAGIPVVGLDSLRYFWSRRTPAGFATDLDRIAQHYARQWKRPRLLLIGFSQGADVLPAAINHLPPASQAMLEMTVLMSPGSTASYEFHVSNWLGGDDDAGLPIAPEMRALPAARTLCLYGQEDAGALCPKLPANSISVVKLPGDHHFEGDYEGLAKVILRRLAALTSGAADPAK</sequence>
<evidence type="ECO:0000259" key="1">
    <source>
        <dbReference type="Pfam" id="PF06057"/>
    </source>
</evidence>
<comment type="caution">
    <text evidence="2">The sequence shown here is derived from an EMBL/GenBank/DDBJ whole genome shotgun (WGS) entry which is preliminary data.</text>
</comment>
<dbReference type="AlphaFoldDB" id="A0A0R0AJT3"/>
<keyword evidence="3" id="KW-1185">Reference proteome</keyword>
<dbReference type="Pfam" id="PF06057">
    <property type="entry name" value="VirJ"/>
    <property type="match status" value="1"/>
</dbReference>
<dbReference type="InterPro" id="IPR010333">
    <property type="entry name" value="VirJ"/>
</dbReference>
<dbReference type="ESTHER" id="stema-a0a0r0ajt3">
    <property type="family name" value="VirJ"/>
</dbReference>
<dbReference type="Gene3D" id="3.40.50.1820">
    <property type="entry name" value="alpha/beta hydrolase"/>
    <property type="match status" value="1"/>
</dbReference>